<dbReference type="Gene3D" id="3.20.20.80">
    <property type="entry name" value="Glycosidases"/>
    <property type="match status" value="2"/>
</dbReference>
<sequence>MNGKIKKKTFIIVIIIIIISAAAVVGIKFYNSKNKNNNVFTDSDSIRYISKVDTKNFYSYKDNKWEKDFIKGVNIGAGKPGSFPGEFGITKEDYLRWFKEISDMNANAIRVYTILTPDFYDALYEYNQNSQKQLYLFQGIWVNEEDIANINNGYDPKIKDKFIEDTKAIIDIIHGNKTLTKVPGYAGGKYEKDISPYVMGFILGIEWDPDFVINTNEKNKDKNKFDGKYLYTEGASPFEALLCEIGESAVDYETGKYKMQRPVSFTNWITTDMLKHPNEPSENEDKVSVNMEHIKKKDTFKTGLFASYHIYPYYPDGIVYQKDYANFKDSNGKIDTYKAYLRDLRKEHSMPVLVAEFGVPASRGIAHKNVYTGFNQGNLTEIEQGEMESSMLKDIYDEGYAGGMIFAWQDEWFKKTWNTMDFDLADRRPYWDNVETNEQHFGLLAFEPGNKTSICYIDGNIDNFKNDTPISKSKDAELYVKSDEAYVYFMVKANKFDFSKDKVIIPIDTIQNQGNSTFKEYNVSFGRPADFAIVIDGKDNSRIMVDSYYNSFYYLYNKKLNMIPEDKNYDTKDSGIFTQMYLCISRPLTLPEDKIVVPFQRVETGKLNYGNGNPSSKDYNSLADFYVKDNVIEVRIPWQLLSFMDPSSRMIIDDLHKNGISPIKIDGIYAGVSVKRDNSSEYVDMKLYNLKTWETPVYHERLKQSYFILKDAFSKY</sequence>
<dbReference type="SUPFAM" id="SSF51445">
    <property type="entry name" value="(Trans)glycosidases"/>
    <property type="match status" value="1"/>
</dbReference>
<dbReference type="EMBL" id="JBJHZZ010000002">
    <property type="protein sequence ID" value="MFL0246315.1"/>
    <property type="molecule type" value="Genomic_DNA"/>
</dbReference>
<protein>
    <submittedName>
        <fullName evidence="2">Family 2 glycosyl transferase</fullName>
    </submittedName>
</protein>
<organism evidence="2 3">
    <name type="scientific">Candidatus Clostridium stratigraminis</name>
    <dbReference type="NCBI Taxonomy" id="3381661"/>
    <lineage>
        <taxon>Bacteria</taxon>
        <taxon>Bacillati</taxon>
        <taxon>Bacillota</taxon>
        <taxon>Clostridia</taxon>
        <taxon>Eubacteriales</taxon>
        <taxon>Clostridiaceae</taxon>
        <taxon>Clostridium</taxon>
    </lineage>
</organism>
<dbReference type="InterPro" id="IPR017853">
    <property type="entry name" value="GH"/>
</dbReference>
<keyword evidence="1" id="KW-1133">Transmembrane helix</keyword>
<feature type="transmembrane region" description="Helical" evidence="1">
    <location>
        <begin position="9"/>
        <end position="30"/>
    </location>
</feature>
<comment type="caution">
    <text evidence="2">The sequence shown here is derived from an EMBL/GenBank/DDBJ whole genome shotgun (WGS) entry which is preliminary data.</text>
</comment>
<evidence type="ECO:0000313" key="3">
    <source>
        <dbReference type="Proteomes" id="UP001623591"/>
    </source>
</evidence>
<keyword evidence="1" id="KW-0472">Membrane</keyword>
<dbReference type="Proteomes" id="UP001623591">
    <property type="component" value="Unassembled WGS sequence"/>
</dbReference>
<keyword evidence="3" id="KW-1185">Reference proteome</keyword>
<evidence type="ECO:0000256" key="1">
    <source>
        <dbReference type="SAM" id="Phobius"/>
    </source>
</evidence>
<evidence type="ECO:0000313" key="2">
    <source>
        <dbReference type="EMBL" id="MFL0246315.1"/>
    </source>
</evidence>
<dbReference type="RefSeq" id="WP_406768788.1">
    <property type="nucleotide sequence ID" value="NZ_JBJHZZ010000002.1"/>
</dbReference>
<reference evidence="2 3" key="1">
    <citation type="submission" date="2024-11" db="EMBL/GenBank/DDBJ databases">
        <authorList>
            <person name="Heng Y.C."/>
            <person name="Lim A.C.H."/>
            <person name="Lee J.K.Y."/>
            <person name="Kittelmann S."/>
        </authorList>
    </citation>
    <scope>NUCLEOTIDE SEQUENCE [LARGE SCALE GENOMIC DNA]</scope>
    <source>
        <strain evidence="2 3">WILCCON 0185</strain>
    </source>
</reference>
<keyword evidence="2" id="KW-0808">Transferase</keyword>
<dbReference type="GO" id="GO:0016740">
    <property type="term" value="F:transferase activity"/>
    <property type="evidence" value="ECO:0007669"/>
    <property type="project" value="UniProtKB-KW"/>
</dbReference>
<proteinExistence type="predicted"/>
<keyword evidence="1" id="KW-0812">Transmembrane</keyword>
<accession>A0ABW8T369</accession>
<name>A0ABW8T369_9CLOT</name>
<gene>
    <name evidence="2" type="ORF">ACJDUG_04885</name>
</gene>